<reference evidence="12 13" key="1">
    <citation type="submission" date="2019-03" db="EMBL/GenBank/DDBJ databases">
        <title>Draft genome sequences of novel Actinobacteria.</title>
        <authorList>
            <person name="Sahin N."/>
            <person name="Ay H."/>
            <person name="Saygin H."/>
        </authorList>
    </citation>
    <scope>NUCLEOTIDE SEQUENCE [LARGE SCALE GENOMIC DNA]</scope>
    <source>
        <strain evidence="12 13">7K502</strain>
    </source>
</reference>
<dbReference type="InterPro" id="IPR005467">
    <property type="entry name" value="His_kinase_dom"/>
</dbReference>
<dbReference type="SMART" id="SM00387">
    <property type="entry name" value="HATPase_c"/>
    <property type="match status" value="1"/>
</dbReference>
<dbReference type="CDD" id="cd16917">
    <property type="entry name" value="HATPase_UhpB-NarQ-NarX-like"/>
    <property type="match status" value="1"/>
</dbReference>
<feature type="transmembrane region" description="Helical" evidence="10">
    <location>
        <begin position="38"/>
        <end position="56"/>
    </location>
</feature>
<evidence type="ECO:0000256" key="8">
    <source>
        <dbReference type="ARBA" id="ARBA00023012"/>
    </source>
</evidence>
<dbReference type="Proteomes" id="UP000294947">
    <property type="component" value="Unassembled WGS sequence"/>
</dbReference>
<evidence type="ECO:0000313" key="13">
    <source>
        <dbReference type="Proteomes" id="UP000294947"/>
    </source>
</evidence>
<dbReference type="GO" id="GO:0000155">
    <property type="term" value="F:phosphorelay sensor kinase activity"/>
    <property type="evidence" value="ECO:0007669"/>
    <property type="project" value="InterPro"/>
</dbReference>
<evidence type="ECO:0000256" key="6">
    <source>
        <dbReference type="ARBA" id="ARBA00022777"/>
    </source>
</evidence>
<dbReference type="AlphaFoldDB" id="A0A4R4Z4X4"/>
<feature type="transmembrane region" description="Helical" evidence="10">
    <location>
        <begin position="85"/>
        <end position="104"/>
    </location>
</feature>
<name>A0A4R4Z4X4_9PSEU</name>
<dbReference type="GO" id="GO:0005524">
    <property type="term" value="F:ATP binding"/>
    <property type="evidence" value="ECO:0007669"/>
    <property type="project" value="UniProtKB-KW"/>
</dbReference>
<evidence type="ECO:0000256" key="10">
    <source>
        <dbReference type="SAM" id="Phobius"/>
    </source>
</evidence>
<evidence type="ECO:0000256" key="5">
    <source>
        <dbReference type="ARBA" id="ARBA00022741"/>
    </source>
</evidence>
<dbReference type="InterPro" id="IPR003594">
    <property type="entry name" value="HATPase_dom"/>
</dbReference>
<dbReference type="PANTHER" id="PTHR24421:SF10">
    <property type="entry name" value="NITRATE_NITRITE SENSOR PROTEIN NARQ"/>
    <property type="match status" value="1"/>
</dbReference>
<comment type="catalytic activity">
    <reaction evidence="1">
        <text>ATP + protein L-histidine = ADP + protein N-phospho-L-histidine.</text>
        <dbReference type="EC" id="2.7.13.3"/>
    </reaction>
</comment>
<evidence type="ECO:0000256" key="3">
    <source>
        <dbReference type="ARBA" id="ARBA00022553"/>
    </source>
</evidence>
<dbReference type="RefSeq" id="WP_132485532.1">
    <property type="nucleotide sequence ID" value="NZ_SMKW01000017.1"/>
</dbReference>
<dbReference type="Pfam" id="PF23539">
    <property type="entry name" value="DUF7134"/>
    <property type="match status" value="1"/>
</dbReference>
<dbReference type="OrthoDB" id="227596at2"/>
<keyword evidence="7" id="KW-0067">ATP-binding</keyword>
<feature type="coiled-coil region" evidence="9">
    <location>
        <begin position="170"/>
        <end position="197"/>
    </location>
</feature>
<feature type="domain" description="Histidine kinase" evidence="11">
    <location>
        <begin position="303"/>
        <end position="392"/>
    </location>
</feature>
<comment type="caution">
    <text evidence="12">The sequence shown here is derived from an EMBL/GenBank/DDBJ whole genome shotgun (WGS) entry which is preliminary data.</text>
</comment>
<dbReference type="PANTHER" id="PTHR24421">
    <property type="entry name" value="NITRATE/NITRITE SENSOR PROTEIN NARX-RELATED"/>
    <property type="match status" value="1"/>
</dbReference>
<dbReference type="InterPro" id="IPR055558">
    <property type="entry name" value="DUF7134"/>
</dbReference>
<dbReference type="InterPro" id="IPR011712">
    <property type="entry name" value="Sig_transdc_His_kin_sub3_dim/P"/>
</dbReference>
<dbReference type="Gene3D" id="1.20.5.1930">
    <property type="match status" value="1"/>
</dbReference>
<organism evidence="12 13">
    <name type="scientific">Saccharopolyspora elongata</name>
    <dbReference type="NCBI Taxonomy" id="2530387"/>
    <lineage>
        <taxon>Bacteria</taxon>
        <taxon>Bacillati</taxon>
        <taxon>Actinomycetota</taxon>
        <taxon>Actinomycetes</taxon>
        <taxon>Pseudonocardiales</taxon>
        <taxon>Pseudonocardiaceae</taxon>
        <taxon>Saccharopolyspora</taxon>
    </lineage>
</organism>
<keyword evidence="6 12" id="KW-0418">Kinase</keyword>
<evidence type="ECO:0000259" key="11">
    <source>
        <dbReference type="PROSITE" id="PS50109"/>
    </source>
</evidence>
<keyword evidence="13" id="KW-1185">Reference proteome</keyword>
<dbReference type="GO" id="GO:0046983">
    <property type="term" value="F:protein dimerization activity"/>
    <property type="evidence" value="ECO:0007669"/>
    <property type="project" value="InterPro"/>
</dbReference>
<keyword evidence="4" id="KW-0808">Transferase</keyword>
<keyword evidence="10" id="KW-0812">Transmembrane</keyword>
<keyword evidence="9" id="KW-0175">Coiled coil</keyword>
<keyword evidence="10" id="KW-0472">Membrane</keyword>
<keyword evidence="8" id="KW-0902">Two-component regulatory system</keyword>
<dbReference type="InterPro" id="IPR036890">
    <property type="entry name" value="HATPase_C_sf"/>
</dbReference>
<dbReference type="InterPro" id="IPR050482">
    <property type="entry name" value="Sensor_HK_TwoCompSys"/>
</dbReference>
<protein>
    <recommendedName>
        <fullName evidence="2">histidine kinase</fullName>
        <ecNumber evidence="2">2.7.13.3</ecNumber>
    </recommendedName>
</protein>
<keyword evidence="10" id="KW-1133">Transmembrane helix</keyword>
<feature type="transmembrane region" description="Helical" evidence="10">
    <location>
        <begin position="111"/>
        <end position="130"/>
    </location>
</feature>
<dbReference type="Gene3D" id="3.30.565.10">
    <property type="entry name" value="Histidine kinase-like ATPase, C-terminal domain"/>
    <property type="match status" value="1"/>
</dbReference>
<evidence type="ECO:0000256" key="7">
    <source>
        <dbReference type="ARBA" id="ARBA00022840"/>
    </source>
</evidence>
<dbReference type="PROSITE" id="PS50109">
    <property type="entry name" value="HIS_KIN"/>
    <property type="match status" value="1"/>
</dbReference>
<dbReference type="EC" id="2.7.13.3" evidence="2"/>
<dbReference type="Pfam" id="PF07730">
    <property type="entry name" value="HisKA_3"/>
    <property type="match status" value="1"/>
</dbReference>
<feature type="transmembrane region" description="Helical" evidence="10">
    <location>
        <begin position="12"/>
        <end position="32"/>
    </location>
</feature>
<accession>A0A4R4Z4X4</accession>
<keyword evidence="5" id="KW-0547">Nucleotide-binding</keyword>
<evidence type="ECO:0000256" key="4">
    <source>
        <dbReference type="ARBA" id="ARBA00022679"/>
    </source>
</evidence>
<feature type="transmembrane region" description="Helical" evidence="10">
    <location>
        <begin position="63"/>
        <end position="79"/>
    </location>
</feature>
<evidence type="ECO:0000256" key="2">
    <source>
        <dbReference type="ARBA" id="ARBA00012438"/>
    </source>
</evidence>
<evidence type="ECO:0000256" key="9">
    <source>
        <dbReference type="SAM" id="Coils"/>
    </source>
</evidence>
<dbReference type="EMBL" id="SMKW01000017">
    <property type="protein sequence ID" value="TDD51122.1"/>
    <property type="molecule type" value="Genomic_DNA"/>
</dbReference>
<dbReference type="GO" id="GO:0016020">
    <property type="term" value="C:membrane"/>
    <property type="evidence" value="ECO:0007669"/>
    <property type="project" value="InterPro"/>
</dbReference>
<proteinExistence type="predicted"/>
<dbReference type="Pfam" id="PF02518">
    <property type="entry name" value="HATPase_c"/>
    <property type="match status" value="1"/>
</dbReference>
<sequence>MRISWPGRPLVADGVVAVLVLALGGGTSLTAVRGADPLLWVALLAVSVWLSASLAFRRVRPTGAFVAGSIAMLVLVALPDIPGDVSPVLLPFSLIYPVLLYSVVAYAERSALPVLCGLLGAAIVVARVLFDYPEPAIDWPAVVGLGAGAVGSVLAAWALGRYRRIRVAYVRSLEERAAQAEQLREQQVRDAIAAERRLIAREIHDVAAHSLAVVLAQADTARLVFDRDPEKARAMIGTAVEVGREAMGEMRSMLGVLRAGDESIETGGDIAELVEKFRGTGADVELVGTGTPREISTAQRHAVYRIVQESVTNALKHVGSGVSCRVALDWGADRLVVAVSDDGPGTAADLTARGGYGIVGMAERMRQIGGDFVVRSEPGAGTEVRAEFGYSAR</sequence>
<keyword evidence="3" id="KW-0597">Phosphoprotein</keyword>
<feature type="transmembrane region" description="Helical" evidence="10">
    <location>
        <begin position="136"/>
        <end position="159"/>
    </location>
</feature>
<evidence type="ECO:0000256" key="1">
    <source>
        <dbReference type="ARBA" id="ARBA00000085"/>
    </source>
</evidence>
<gene>
    <name evidence="12" type="ORF">E1288_15320</name>
</gene>
<dbReference type="SUPFAM" id="SSF55874">
    <property type="entry name" value="ATPase domain of HSP90 chaperone/DNA topoisomerase II/histidine kinase"/>
    <property type="match status" value="1"/>
</dbReference>
<evidence type="ECO:0000313" key="12">
    <source>
        <dbReference type="EMBL" id="TDD51122.1"/>
    </source>
</evidence>